<organism evidence="1 2">
    <name type="scientific">Halorussus caseinilyticus</name>
    <dbReference type="NCBI Taxonomy" id="3034025"/>
    <lineage>
        <taxon>Archaea</taxon>
        <taxon>Methanobacteriati</taxon>
        <taxon>Methanobacteriota</taxon>
        <taxon>Stenosarchaea group</taxon>
        <taxon>Halobacteria</taxon>
        <taxon>Halobacteriales</taxon>
        <taxon>Haladaptataceae</taxon>
        <taxon>Halorussus</taxon>
    </lineage>
</organism>
<reference evidence="1 2" key="1">
    <citation type="journal article" date="2019" name="Int. J. Syst. Evol. Microbiol.">
        <title>The Global Catalogue of Microorganisms (GCM) 10K type strain sequencing project: providing services to taxonomists for standard genome sequencing and annotation.</title>
        <authorList>
            <consortium name="The Broad Institute Genomics Platform"/>
            <consortium name="The Broad Institute Genome Sequencing Center for Infectious Disease"/>
            <person name="Wu L."/>
            <person name="Ma J."/>
        </authorList>
    </citation>
    <scope>NUCLEOTIDE SEQUENCE [LARGE SCALE GENOMIC DNA]</scope>
    <source>
        <strain evidence="1 2">DT72</strain>
    </source>
</reference>
<comment type="caution">
    <text evidence="1">The sequence shown here is derived from an EMBL/GenBank/DDBJ whole genome shotgun (WGS) entry which is preliminary data.</text>
</comment>
<dbReference type="RefSeq" id="WP_276281190.1">
    <property type="nucleotide sequence ID" value="NZ_CP119809.1"/>
</dbReference>
<proteinExistence type="predicted"/>
<gene>
    <name evidence="1" type="ORF">ACFQJ6_13225</name>
</gene>
<dbReference type="GeneID" id="79302375"/>
<name>A0ABD5WS58_9EURY</name>
<keyword evidence="2" id="KW-1185">Reference proteome</keyword>
<evidence type="ECO:0000313" key="1">
    <source>
        <dbReference type="EMBL" id="MFC7080924.1"/>
    </source>
</evidence>
<protein>
    <recommendedName>
        <fullName evidence="3">Amphi-Trp domain-containing protein</fullName>
    </recommendedName>
</protein>
<dbReference type="EMBL" id="JBHSZH010000005">
    <property type="protein sequence ID" value="MFC7080924.1"/>
    <property type="molecule type" value="Genomic_DNA"/>
</dbReference>
<evidence type="ECO:0000313" key="2">
    <source>
        <dbReference type="Proteomes" id="UP001596407"/>
    </source>
</evidence>
<dbReference type="Proteomes" id="UP001596407">
    <property type="component" value="Unassembled WGS sequence"/>
</dbReference>
<dbReference type="AlphaFoldDB" id="A0ABD5WS58"/>
<sequence>MGEDADERDFERELRDLLLTAFAEGVEISGERELRTVPDRIPDWRVTVERRDEERPTSARRLGESP</sequence>
<accession>A0ABD5WS58</accession>
<evidence type="ECO:0008006" key="3">
    <source>
        <dbReference type="Google" id="ProtNLM"/>
    </source>
</evidence>